<evidence type="ECO:0000256" key="7">
    <source>
        <dbReference type="RuleBase" id="RU363032"/>
    </source>
</evidence>
<dbReference type="InterPro" id="IPR035906">
    <property type="entry name" value="MetI-like_sf"/>
</dbReference>
<dbReference type="Pfam" id="PF00528">
    <property type="entry name" value="BPD_transp_1"/>
    <property type="match status" value="1"/>
</dbReference>
<feature type="transmembrane region" description="Helical" evidence="7">
    <location>
        <begin position="243"/>
        <end position="265"/>
    </location>
</feature>
<evidence type="ECO:0000256" key="4">
    <source>
        <dbReference type="ARBA" id="ARBA00022692"/>
    </source>
</evidence>
<evidence type="ECO:0000313" key="10">
    <source>
        <dbReference type="Proteomes" id="UP000190092"/>
    </source>
</evidence>
<dbReference type="InterPro" id="IPR050366">
    <property type="entry name" value="BP-dependent_transpt_permease"/>
</dbReference>
<comment type="similarity">
    <text evidence="7">Belongs to the binding-protein-dependent transport system permease family.</text>
</comment>
<proteinExistence type="inferred from homology"/>
<dbReference type="Proteomes" id="UP000190092">
    <property type="component" value="Unassembled WGS sequence"/>
</dbReference>
<evidence type="ECO:0000313" key="9">
    <source>
        <dbReference type="EMBL" id="SJZ86767.1"/>
    </source>
</evidence>
<sequence length="282" mass="29865">MKLPLKLPRLKGGTSLWVGGALVGLAITVAIAAPLIAHTDPVLDANLMNAEIPPDAEYWFGTDAQGRDIYSRIVYGSRISLTVGVVSQILNSLIGVTLGLTAGYWGGWWDDVVSGLTNLMLAIPSLVFALAIMAILGPGLVSLLVALGLTAWSYSCRVARAQVLSLKSQGYIQAARILGYGDLRIMFTQVLPNVLGPLIVIATLGMGSAILSEAALSFLGLGIRPPFPSWGSMLSEARDQITTAPWLSVFPGLAIFLTVLGLNLLGDGLRDILDPQSKTRRS</sequence>
<dbReference type="InterPro" id="IPR000515">
    <property type="entry name" value="MetI-like"/>
</dbReference>
<dbReference type="AlphaFoldDB" id="A0A1T4P614"/>
<dbReference type="STRING" id="225324.SAMN02745126_02628"/>
<evidence type="ECO:0000259" key="8">
    <source>
        <dbReference type="PROSITE" id="PS50928"/>
    </source>
</evidence>
<evidence type="ECO:0000256" key="2">
    <source>
        <dbReference type="ARBA" id="ARBA00022448"/>
    </source>
</evidence>
<dbReference type="Gene3D" id="1.10.3720.10">
    <property type="entry name" value="MetI-like"/>
    <property type="match status" value="1"/>
</dbReference>
<keyword evidence="5 7" id="KW-1133">Transmembrane helix</keyword>
<evidence type="ECO:0000256" key="1">
    <source>
        <dbReference type="ARBA" id="ARBA00004651"/>
    </source>
</evidence>
<accession>A0A1T4P614</accession>
<keyword evidence="4 7" id="KW-0812">Transmembrane</keyword>
<protein>
    <submittedName>
        <fullName evidence="9">Peptide/nickel transport system permease protein</fullName>
    </submittedName>
</protein>
<dbReference type="RefSeq" id="WP_170920917.1">
    <property type="nucleotide sequence ID" value="NZ_FUWJ01000002.1"/>
</dbReference>
<evidence type="ECO:0000256" key="6">
    <source>
        <dbReference type="ARBA" id="ARBA00023136"/>
    </source>
</evidence>
<organism evidence="9 10">
    <name type="scientific">Enhydrobacter aerosaccus</name>
    <dbReference type="NCBI Taxonomy" id="225324"/>
    <lineage>
        <taxon>Bacteria</taxon>
        <taxon>Pseudomonadati</taxon>
        <taxon>Pseudomonadota</taxon>
        <taxon>Alphaproteobacteria</taxon>
        <taxon>Hyphomicrobiales</taxon>
        <taxon>Enhydrobacter</taxon>
    </lineage>
</organism>
<keyword evidence="6 7" id="KW-0472">Membrane</keyword>
<dbReference type="SUPFAM" id="SSF161098">
    <property type="entry name" value="MetI-like"/>
    <property type="match status" value="1"/>
</dbReference>
<dbReference type="PANTHER" id="PTHR43386:SF25">
    <property type="entry name" value="PEPTIDE ABC TRANSPORTER PERMEASE PROTEIN"/>
    <property type="match status" value="1"/>
</dbReference>
<feature type="domain" description="ABC transmembrane type-1" evidence="8">
    <location>
        <begin position="77"/>
        <end position="266"/>
    </location>
</feature>
<dbReference type="CDD" id="cd06261">
    <property type="entry name" value="TM_PBP2"/>
    <property type="match status" value="1"/>
</dbReference>
<gene>
    <name evidence="9" type="ORF">SAMN02745126_02628</name>
</gene>
<keyword evidence="3" id="KW-1003">Cell membrane</keyword>
<name>A0A1T4P614_9HYPH</name>
<dbReference type="EMBL" id="FUWJ01000002">
    <property type="protein sequence ID" value="SJZ86767.1"/>
    <property type="molecule type" value="Genomic_DNA"/>
</dbReference>
<feature type="transmembrane region" description="Helical" evidence="7">
    <location>
        <begin position="194"/>
        <end position="223"/>
    </location>
</feature>
<dbReference type="PANTHER" id="PTHR43386">
    <property type="entry name" value="OLIGOPEPTIDE TRANSPORT SYSTEM PERMEASE PROTEIN APPC"/>
    <property type="match status" value="1"/>
</dbReference>
<evidence type="ECO:0000256" key="3">
    <source>
        <dbReference type="ARBA" id="ARBA00022475"/>
    </source>
</evidence>
<evidence type="ECO:0000256" key="5">
    <source>
        <dbReference type="ARBA" id="ARBA00022989"/>
    </source>
</evidence>
<dbReference type="GO" id="GO:0055085">
    <property type="term" value="P:transmembrane transport"/>
    <property type="evidence" value="ECO:0007669"/>
    <property type="project" value="InterPro"/>
</dbReference>
<feature type="transmembrane region" description="Helical" evidence="7">
    <location>
        <begin position="81"/>
        <end position="106"/>
    </location>
</feature>
<dbReference type="GO" id="GO:0005886">
    <property type="term" value="C:plasma membrane"/>
    <property type="evidence" value="ECO:0007669"/>
    <property type="project" value="UniProtKB-SubCell"/>
</dbReference>
<keyword evidence="10" id="KW-1185">Reference proteome</keyword>
<dbReference type="PROSITE" id="PS50928">
    <property type="entry name" value="ABC_TM1"/>
    <property type="match status" value="1"/>
</dbReference>
<feature type="transmembrane region" description="Helical" evidence="7">
    <location>
        <begin position="16"/>
        <end position="37"/>
    </location>
</feature>
<keyword evidence="2 7" id="KW-0813">Transport</keyword>
<feature type="transmembrane region" description="Helical" evidence="7">
    <location>
        <begin position="126"/>
        <end position="152"/>
    </location>
</feature>
<reference evidence="10" key="1">
    <citation type="submission" date="2017-02" db="EMBL/GenBank/DDBJ databases">
        <authorList>
            <person name="Varghese N."/>
            <person name="Submissions S."/>
        </authorList>
    </citation>
    <scope>NUCLEOTIDE SEQUENCE [LARGE SCALE GENOMIC DNA]</scope>
    <source>
        <strain evidence="10">ATCC 27094</strain>
    </source>
</reference>
<comment type="subcellular location">
    <subcellularLocation>
        <location evidence="1 7">Cell membrane</location>
        <topology evidence="1 7">Multi-pass membrane protein</topology>
    </subcellularLocation>
</comment>